<dbReference type="Pfam" id="PF01408">
    <property type="entry name" value="GFO_IDH_MocA"/>
    <property type="match status" value="1"/>
</dbReference>
<feature type="domain" description="Inositol 1,3,4-trisphosphate 5/6-kinase ATP-grasp" evidence="4">
    <location>
        <begin position="142"/>
        <end position="324"/>
    </location>
</feature>
<evidence type="ECO:0000259" key="6">
    <source>
        <dbReference type="Pfam" id="PF22725"/>
    </source>
</evidence>
<dbReference type="GO" id="GO:0000166">
    <property type="term" value="F:nucleotide binding"/>
    <property type="evidence" value="ECO:0007669"/>
    <property type="project" value="InterPro"/>
</dbReference>
<organism evidence="7 8">
    <name type="scientific">Rotaria magnacalcarata</name>
    <dbReference type="NCBI Taxonomy" id="392030"/>
    <lineage>
        <taxon>Eukaryota</taxon>
        <taxon>Metazoa</taxon>
        <taxon>Spiralia</taxon>
        <taxon>Gnathifera</taxon>
        <taxon>Rotifera</taxon>
        <taxon>Eurotatoria</taxon>
        <taxon>Bdelloidea</taxon>
        <taxon>Philodinida</taxon>
        <taxon>Philodinidae</taxon>
        <taxon>Rotaria</taxon>
    </lineage>
</organism>
<dbReference type="Pfam" id="PF05770">
    <property type="entry name" value="Ins134_P3_kin"/>
    <property type="match status" value="1"/>
</dbReference>
<evidence type="ECO:0000259" key="5">
    <source>
        <dbReference type="Pfam" id="PF17927"/>
    </source>
</evidence>
<evidence type="ECO:0008006" key="9">
    <source>
        <dbReference type="Google" id="ProtNLM"/>
    </source>
</evidence>
<comment type="caution">
    <text evidence="7">The sequence shown here is derived from an EMBL/GenBank/DDBJ whole genome shotgun (WGS) entry which is preliminary data.</text>
</comment>
<evidence type="ECO:0000256" key="1">
    <source>
        <dbReference type="ARBA" id="ARBA00010928"/>
    </source>
</evidence>
<dbReference type="InterPro" id="IPR036291">
    <property type="entry name" value="NAD(P)-bd_dom_sf"/>
</dbReference>
<dbReference type="InterPro" id="IPR055170">
    <property type="entry name" value="GFO_IDH_MocA-like_dom"/>
</dbReference>
<accession>A0A816XEM1</accession>
<dbReference type="SUPFAM" id="SSF56059">
    <property type="entry name" value="Glutathione synthetase ATP-binding domain-like"/>
    <property type="match status" value="1"/>
</dbReference>
<dbReference type="Pfam" id="PF17927">
    <property type="entry name" value="Ins134_P3_kin_N"/>
    <property type="match status" value="1"/>
</dbReference>
<dbReference type="InterPro" id="IPR041429">
    <property type="entry name" value="ITPK1_N"/>
</dbReference>
<dbReference type="Gene3D" id="3.40.50.11370">
    <property type="match status" value="1"/>
</dbReference>
<gene>
    <name evidence="7" type="ORF">WKI299_LOCUS29128</name>
</gene>
<dbReference type="AlphaFoldDB" id="A0A816XEM1"/>
<protein>
    <recommendedName>
        <fullName evidence="9">Inositol-tetrakisphosphate 1-kinase</fullName>
    </recommendedName>
</protein>
<dbReference type="InterPro" id="IPR030827">
    <property type="entry name" value="Myo_inos_IolG"/>
</dbReference>
<proteinExistence type="inferred from homology"/>
<dbReference type="Pfam" id="PF22725">
    <property type="entry name" value="GFO_IDH_MocA_C3"/>
    <property type="match status" value="1"/>
</dbReference>
<dbReference type="Gene3D" id="3.40.50.720">
    <property type="entry name" value="NAD(P)-binding Rossmann-like Domain"/>
    <property type="match status" value="1"/>
</dbReference>
<sequence length="736" mass="84082">MCSPSTKIVIGYSLSNEKYLSLQFDKFLSLCRNSNIETVEINEEYLRGTNLKQHNKRVNVILHKLTNVLTRELVDDDPRARDLLEKFQQMVTEQSQTMSPFIVIDDLDAVKFVLDRDIQYTVLSEINDCYTLPFVSLRDEIISNDIKGIQLLLDDKGISYPIICKPIRAHGPDAHNMKIIFDHDHLNNIAIPCVLQQFINHDGMLIKAYLLGEISDRNSNNFRIVYRNSVKNFTTTTSNETILFTTKDLSLSTSGKRKCNIFHDFDVDEMKIRHICESIQRKFKLNLMGIDIIVDCNTKNYAVIDVNYFPGYDALNSVNEQLLQLCLTLFKRQMQKDIDRKHVPNSIMRYPIDMNGMLNVGIIGLGRIGCIHAENIIHNFQNVRIKGIADLGLNDDMIVWVKNLGVPYWTKCYEDLLADPEIHAVVVCSPTNTHWTIVIDCIRANKHVFCEKPIGSSIREINDVIAELENSINKRLKVQIGFNRRFDHNFQTMKKTIESKQVGQPHILRLTSRDPSPPSLHYLKLSGGIFFDMTIHDFDMARYLLDDEIIEVHADGSVLFDLRLRELDDIDTAVITMKTCQGAFVIIDNSRQAVYGYDQRAEVFGSSGQAVVTNDTSSSIVVSNKEGIHSEKPVHFFSERYKQSYITEMQQFYDAVLTDKVVPVTVYDGLQAVKIAKAAQLSFKNNRRVNLIEISDNEDADLKNGTILEKTINQTSTNRFTIDSLENGINLHEPVP</sequence>
<feature type="domain" description="Inositol-tetrakisphosphate 1-kinase N-terminal" evidence="5">
    <location>
        <begin position="9"/>
        <end position="110"/>
    </location>
</feature>
<dbReference type="GO" id="GO:0016491">
    <property type="term" value="F:oxidoreductase activity"/>
    <property type="evidence" value="ECO:0007669"/>
    <property type="project" value="UniProtKB-KW"/>
</dbReference>
<feature type="domain" description="Gfo/Idh/MocA-like oxidoreductase N-terminal" evidence="3">
    <location>
        <begin position="358"/>
        <end position="470"/>
    </location>
</feature>
<dbReference type="Gene3D" id="3.30.1490.220">
    <property type="match status" value="1"/>
</dbReference>
<feature type="domain" description="GFO/IDH/MocA-like oxidoreductase" evidence="6">
    <location>
        <begin position="490"/>
        <end position="610"/>
    </location>
</feature>
<comment type="similarity">
    <text evidence="1">Belongs to the Gfo/Idh/MocA family.</text>
</comment>
<dbReference type="EMBL" id="CAJNRF010012907">
    <property type="protein sequence ID" value="CAF2145245.1"/>
    <property type="molecule type" value="Genomic_DNA"/>
</dbReference>
<dbReference type="SUPFAM" id="SSF55347">
    <property type="entry name" value="Glyceraldehyde-3-phosphate dehydrogenase-like, C-terminal domain"/>
    <property type="match status" value="1"/>
</dbReference>
<keyword evidence="2" id="KW-0560">Oxidoreductase</keyword>
<dbReference type="PANTHER" id="PTHR42840">
    <property type="entry name" value="NAD(P)-BINDING ROSSMANN-FOLD SUPERFAMILY PROTEIN-RELATED"/>
    <property type="match status" value="1"/>
</dbReference>
<name>A0A816XEM1_9BILA</name>
<dbReference type="NCBIfam" id="TIGR04380">
    <property type="entry name" value="myo_inos_iolG"/>
    <property type="match status" value="1"/>
</dbReference>
<evidence type="ECO:0000313" key="7">
    <source>
        <dbReference type="EMBL" id="CAF2145245.1"/>
    </source>
</evidence>
<evidence type="ECO:0000256" key="2">
    <source>
        <dbReference type="ARBA" id="ARBA00023002"/>
    </source>
</evidence>
<dbReference type="SUPFAM" id="SSF51735">
    <property type="entry name" value="NAD(P)-binding Rossmann-fold domains"/>
    <property type="match status" value="1"/>
</dbReference>
<dbReference type="InterPro" id="IPR040464">
    <property type="entry name" value="InsP(3)kin_ATP-grasp"/>
</dbReference>
<evidence type="ECO:0000313" key="8">
    <source>
        <dbReference type="Proteomes" id="UP000663856"/>
    </source>
</evidence>
<evidence type="ECO:0000259" key="3">
    <source>
        <dbReference type="Pfam" id="PF01408"/>
    </source>
</evidence>
<reference evidence="7" key="1">
    <citation type="submission" date="2021-02" db="EMBL/GenBank/DDBJ databases">
        <authorList>
            <person name="Nowell W R."/>
        </authorList>
    </citation>
    <scope>NUCLEOTIDE SEQUENCE</scope>
</reference>
<dbReference type="InterPro" id="IPR000683">
    <property type="entry name" value="Gfo/Idh/MocA-like_OxRdtase_N"/>
</dbReference>
<evidence type="ECO:0000259" key="4">
    <source>
        <dbReference type="Pfam" id="PF05770"/>
    </source>
</evidence>
<dbReference type="PANTHER" id="PTHR42840:SF3">
    <property type="entry name" value="BINDING ROSSMANN FOLD OXIDOREDUCTASE, PUTATIVE (AFU_ORTHOLOGUE AFUA_2G10240)-RELATED"/>
    <property type="match status" value="1"/>
</dbReference>
<dbReference type="Proteomes" id="UP000663856">
    <property type="component" value="Unassembled WGS sequence"/>
</dbReference>
<dbReference type="Gene3D" id="3.30.360.10">
    <property type="entry name" value="Dihydrodipicolinate Reductase, domain 2"/>
    <property type="match status" value="1"/>
</dbReference>
<dbReference type="Gene3D" id="3.30.470.20">
    <property type="entry name" value="ATP-grasp fold, B domain"/>
    <property type="match status" value="1"/>
</dbReference>